<evidence type="ECO:0000256" key="3">
    <source>
        <dbReference type="ARBA" id="ARBA00022737"/>
    </source>
</evidence>
<keyword evidence="13" id="KW-1185">Reference proteome</keyword>
<dbReference type="SUPFAM" id="SSF101912">
    <property type="entry name" value="Sema domain"/>
    <property type="match status" value="1"/>
</dbReference>
<evidence type="ECO:0000313" key="13">
    <source>
        <dbReference type="Proteomes" id="UP000295070"/>
    </source>
</evidence>
<proteinExistence type="predicted"/>
<dbReference type="EMBL" id="SCKG01000024">
    <property type="protein sequence ID" value="TDG96244.1"/>
    <property type="molecule type" value="Genomic_DNA"/>
</dbReference>
<dbReference type="PRINTS" id="PR01705">
    <property type="entry name" value="TSP1REPEAT"/>
</dbReference>
<dbReference type="InterPro" id="IPR015943">
    <property type="entry name" value="WD40/YVTN_repeat-like_dom_sf"/>
</dbReference>
<dbReference type="InterPro" id="IPR057563">
    <property type="entry name" value="Sema5A/B-like_TSP-1"/>
</dbReference>
<evidence type="ECO:0000256" key="9">
    <source>
        <dbReference type="SAM" id="Phobius"/>
    </source>
</evidence>
<sequence length="946" mass="105348">MVTSGLGAWALSACGLVLVICSSVCLSQQPHIKPAECLRKEHPVVSYQALRPGMSEFSHPGVKDFSQLALDLSRNQLIVGARNFLFRLTLSNASLIQATEWAPDEDTKRSCQSKGKSEIVNISEVLDTVNGVARCPYDPRHNSTAMVTERGELYAATVIDFSGRDPVIYRSLGNMLPLRTAQYNSKWLNEPNFVSVYEIGRFAYFFLRETAVENDCGKIVFSRVARVCKNDMGGRFLLEDTWTTFMKARLNCSRSGEIPFYYNELQSTFYLPEQDLIYGIFTTNVNSISASAVCAFNLSSITQAFNGPFRYQENPRTAWLSTPNPIANFQCGTLEEGGPGGNLTERSLQDAQRLFLMNDVVQPITINPLLTQDNLRFSKLVVDIVQGRDTLYHVMYIGTEYGTILKALSTTNKSLQGCYLEELRLLPQGHIGPIKSLQILHSDRSLIVGLDDRLVKIPLERCSSHPTERNGGWTPWSSWGQCSSSCGIGFEVRQRSCNNPSPRHGGRICVGQGREERLCNEKKPCPLPVLWTAWGPWAHCSAECGGGVHSRTRTCENGNSCPGCSMEYKACNLEACPEVRRNTPWTPWMPVNVSQDGSRQEQRFRYTCRALLPDPQQLQLGKKKMETRFCPNDGSGACQTDSLVEDLVKTSGRTLSQPQGVHWGSWETWSSCSQQCSRGFRTRKRSCSTAEGRTNPNACVGSPVEYQDCNTQPCPVSGAWSCWSSWSQCSASCGGGHYQRTRTCSNPPPASGGDICIGLHTEEALCNTHACEDWGEWTDWGDCDDEGLQHRTRRCVEDQQAEASFCQGNVTQSRPCQPHEVPAFTLFQLVAVGSASFFAAALLSALAYTYCHQLNRPSAESAVIHPSTPNHLTYNKQGNATPKNEKYIPMEFKTLNKNNLHVNDETCNHFPSPLPSSNMFTTTYYPPSLSKYDFHPDSPCRTYMHS</sequence>
<comment type="caution">
    <text evidence="8">Lacks conserved residue(s) required for the propagation of feature annotation.</text>
</comment>
<dbReference type="GO" id="GO:0030215">
    <property type="term" value="F:semaphorin receptor binding"/>
    <property type="evidence" value="ECO:0007669"/>
    <property type="project" value="InterPro"/>
</dbReference>
<protein>
    <recommendedName>
        <fullName evidence="11">Sema domain-containing protein</fullName>
    </recommendedName>
</protein>
<feature type="transmembrane region" description="Helical" evidence="9">
    <location>
        <begin position="826"/>
        <end position="848"/>
    </location>
</feature>
<dbReference type="Pfam" id="PF00090">
    <property type="entry name" value="TSP_1"/>
    <property type="match status" value="5"/>
</dbReference>
<dbReference type="Gene3D" id="2.20.100.10">
    <property type="entry name" value="Thrombospondin type-1 (TSP1) repeat"/>
    <property type="match status" value="5"/>
</dbReference>
<dbReference type="InterPro" id="IPR036383">
    <property type="entry name" value="TSP1_rpt_sf"/>
</dbReference>
<dbReference type="Pfam" id="PF01403">
    <property type="entry name" value="Sema"/>
    <property type="match status" value="1"/>
</dbReference>
<dbReference type="GO" id="GO:0005886">
    <property type="term" value="C:plasma membrane"/>
    <property type="evidence" value="ECO:0007669"/>
    <property type="project" value="TreeGrafter"/>
</dbReference>
<keyword evidence="2 9" id="KW-0812">Transmembrane</keyword>
<feature type="chain" id="PRO_5019831134" description="Sema domain-containing protein" evidence="10">
    <location>
        <begin position="28"/>
        <end position="946"/>
    </location>
</feature>
<keyword evidence="6" id="KW-1015">Disulfide bond</keyword>
<dbReference type="InterPro" id="IPR000884">
    <property type="entry name" value="TSP1_rpt"/>
</dbReference>
<dbReference type="AlphaFoldDB" id="A0A484C3P3"/>
<evidence type="ECO:0000256" key="10">
    <source>
        <dbReference type="SAM" id="SignalP"/>
    </source>
</evidence>
<evidence type="ECO:0000256" key="7">
    <source>
        <dbReference type="ARBA" id="ARBA00023180"/>
    </source>
</evidence>
<keyword evidence="10" id="KW-0732">Signal</keyword>
<dbReference type="FunFam" id="2.20.100.10:FF:000001">
    <property type="entry name" value="semaphorin-5A isoform X1"/>
    <property type="match status" value="4"/>
</dbReference>
<evidence type="ECO:0000256" key="4">
    <source>
        <dbReference type="ARBA" id="ARBA00022902"/>
    </source>
</evidence>
<dbReference type="Gene3D" id="2.130.10.10">
    <property type="entry name" value="YVTN repeat-like/Quinoprotein amine dehydrogenase"/>
    <property type="match status" value="1"/>
</dbReference>
<comment type="caution">
    <text evidence="12">The sequence shown here is derived from an EMBL/GenBank/DDBJ whole genome shotgun (WGS) entry which is preliminary data.</text>
</comment>
<keyword evidence="5 9" id="KW-1133">Transmembrane helix</keyword>
<evidence type="ECO:0000256" key="5">
    <source>
        <dbReference type="ARBA" id="ARBA00022989"/>
    </source>
</evidence>
<feature type="domain" description="Sema" evidence="11">
    <location>
        <begin position="1"/>
        <end position="459"/>
    </location>
</feature>
<keyword evidence="3" id="KW-0677">Repeat</keyword>
<dbReference type="Proteomes" id="UP000295070">
    <property type="component" value="Chromosome 24"/>
</dbReference>
<dbReference type="GO" id="GO:0030335">
    <property type="term" value="P:positive regulation of cell migration"/>
    <property type="evidence" value="ECO:0007669"/>
    <property type="project" value="TreeGrafter"/>
</dbReference>
<dbReference type="InterPro" id="IPR027231">
    <property type="entry name" value="Semaphorin"/>
</dbReference>
<dbReference type="PROSITE" id="PS51004">
    <property type="entry name" value="SEMA"/>
    <property type="match status" value="1"/>
</dbReference>
<dbReference type="STRING" id="8167.A0A484C3P3"/>
<feature type="signal peptide" evidence="10">
    <location>
        <begin position="1"/>
        <end position="27"/>
    </location>
</feature>
<gene>
    <name evidence="12" type="ORF">EPR50_G00237990</name>
</gene>
<accession>A0A484C3P3</accession>
<comment type="subcellular location">
    <subcellularLocation>
        <location evidence="1">Membrane</location>
        <topology evidence="1">Single-pass membrane protein</topology>
    </subcellularLocation>
</comment>
<evidence type="ECO:0000256" key="8">
    <source>
        <dbReference type="PROSITE-ProRule" id="PRU00352"/>
    </source>
</evidence>
<dbReference type="GO" id="GO:0071526">
    <property type="term" value="P:semaphorin-plexin signaling pathway"/>
    <property type="evidence" value="ECO:0007669"/>
    <property type="project" value="TreeGrafter"/>
</dbReference>
<dbReference type="SUPFAM" id="SSF82895">
    <property type="entry name" value="TSP-1 type 1 repeat"/>
    <property type="match status" value="5"/>
</dbReference>
<dbReference type="SMART" id="SM00209">
    <property type="entry name" value="TSP1"/>
    <property type="match status" value="5"/>
</dbReference>
<evidence type="ECO:0000256" key="1">
    <source>
        <dbReference type="ARBA" id="ARBA00004167"/>
    </source>
</evidence>
<dbReference type="PANTHER" id="PTHR11036">
    <property type="entry name" value="SEMAPHORIN"/>
    <property type="match status" value="1"/>
</dbReference>
<dbReference type="GO" id="GO:0007411">
    <property type="term" value="P:axon guidance"/>
    <property type="evidence" value="ECO:0007669"/>
    <property type="project" value="TreeGrafter"/>
</dbReference>
<dbReference type="Pfam" id="PF23260">
    <property type="entry name" value="TSP1_2"/>
    <property type="match status" value="1"/>
</dbReference>
<dbReference type="SMART" id="SM00630">
    <property type="entry name" value="Sema"/>
    <property type="match status" value="1"/>
</dbReference>
<dbReference type="GO" id="GO:0045499">
    <property type="term" value="F:chemorepellent activity"/>
    <property type="evidence" value="ECO:0007669"/>
    <property type="project" value="TreeGrafter"/>
</dbReference>
<dbReference type="InterPro" id="IPR036352">
    <property type="entry name" value="Semap_dom_sf"/>
</dbReference>
<dbReference type="InterPro" id="IPR001627">
    <property type="entry name" value="Semap_dom"/>
</dbReference>
<dbReference type="GO" id="GO:0001755">
    <property type="term" value="P:neural crest cell migration"/>
    <property type="evidence" value="ECO:0007669"/>
    <property type="project" value="TreeGrafter"/>
</dbReference>
<evidence type="ECO:0000256" key="2">
    <source>
        <dbReference type="ARBA" id="ARBA00022692"/>
    </source>
</evidence>
<dbReference type="PANTHER" id="PTHR11036:SF39">
    <property type="entry name" value="SEMAPHORIN-5B"/>
    <property type="match status" value="1"/>
</dbReference>
<evidence type="ECO:0000259" key="11">
    <source>
        <dbReference type="PROSITE" id="PS51004"/>
    </source>
</evidence>
<keyword evidence="4" id="KW-0524">Neurogenesis</keyword>
<name>A0A484C3P3_PERFV</name>
<evidence type="ECO:0000256" key="6">
    <source>
        <dbReference type="ARBA" id="ARBA00023157"/>
    </source>
</evidence>
<keyword evidence="9" id="KW-0472">Membrane</keyword>
<reference evidence="12 13" key="1">
    <citation type="submission" date="2019-01" db="EMBL/GenBank/DDBJ databases">
        <title>A chromosome-scale genome assembly of the yellow perch, Perca flavescens.</title>
        <authorList>
            <person name="Feron R."/>
            <person name="Morvezen R."/>
            <person name="Bestin A."/>
            <person name="Haffray P."/>
            <person name="Klopp C."/>
            <person name="Zahm M."/>
            <person name="Cabau C."/>
            <person name="Roques C."/>
            <person name="Donnadieu C."/>
            <person name="Bouchez O."/>
            <person name="Christie M."/>
            <person name="Larson W."/>
            <person name="Guiguen Y."/>
        </authorList>
    </citation>
    <scope>NUCLEOTIDE SEQUENCE [LARGE SCALE GENOMIC DNA]</scope>
    <source>
        <strain evidence="12">YP-PL-M2</strain>
        <tissue evidence="12">Blood</tissue>
    </source>
</reference>
<dbReference type="PROSITE" id="PS50092">
    <property type="entry name" value="TSP1"/>
    <property type="match status" value="5"/>
</dbReference>
<organism evidence="12 13">
    <name type="scientific">Perca flavescens</name>
    <name type="common">American yellow perch</name>
    <name type="synonym">Morone flavescens</name>
    <dbReference type="NCBI Taxonomy" id="8167"/>
    <lineage>
        <taxon>Eukaryota</taxon>
        <taxon>Metazoa</taxon>
        <taxon>Chordata</taxon>
        <taxon>Craniata</taxon>
        <taxon>Vertebrata</taxon>
        <taxon>Euteleostomi</taxon>
        <taxon>Actinopterygii</taxon>
        <taxon>Neopterygii</taxon>
        <taxon>Teleostei</taxon>
        <taxon>Neoteleostei</taxon>
        <taxon>Acanthomorphata</taxon>
        <taxon>Eupercaria</taxon>
        <taxon>Perciformes</taxon>
        <taxon>Percoidei</taxon>
        <taxon>Percidae</taxon>
        <taxon>Percinae</taxon>
        <taxon>Perca</taxon>
    </lineage>
</organism>
<evidence type="ECO:0000313" key="12">
    <source>
        <dbReference type="EMBL" id="TDG96244.1"/>
    </source>
</evidence>
<keyword evidence="7" id="KW-0325">Glycoprotein</keyword>